<accession>X0U8M7</accession>
<dbReference type="EMBL" id="BARS01010728">
    <property type="protein sequence ID" value="GAF96717.1"/>
    <property type="molecule type" value="Genomic_DNA"/>
</dbReference>
<comment type="caution">
    <text evidence="1">The sequence shown here is derived from an EMBL/GenBank/DDBJ whole genome shotgun (WGS) entry which is preliminary data.</text>
</comment>
<gene>
    <name evidence="1" type="ORF">S01H1_19777</name>
</gene>
<reference evidence="1" key="1">
    <citation type="journal article" date="2014" name="Front. Microbiol.">
        <title>High frequency of phylogenetically diverse reductive dehalogenase-homologous genes in deep subseafloor sedimentary metagenomes.</title>
        <authorList>
            <person name="Kawai M."/>
            <person name="Futagami T."/>
            <person name="Toyoda A."/>
            <person name="Takaki Y."/>
            <person name="Nishi S."/>
            <person name="Hori S."/>
            <person name="Arai W."/>
            <person name="Tsubouchi T."/>
            <person name="Morono Y."/>
            <person name="Uchiyama I."/>
            <person name="Ito T."/>
            <person name="Fujiyama A."/>
            <person name="Inagaki F."/>
            <person name="Takami H."/>
        </authorList>
    </citation>
    <scope>NUCLEOTIDE SEQUENCE</scope>
    <source>
        <strain evidence="1">Expedition CK06-06</strain>
    </source>
</reference>
<sequence>MKEVNSLKTIQTPFAIISNKFSFNMVKGKEEKEVFEEGISSQTEANVILEIDGKVEEITANHDRGTISALRKAVLEGGKKHYLNLGKLIVADFKIHVLDYTETGILIKSGSS</sequence>
<dbReference type="AlphaFoldDB" id="X0U8M7"/>
<name>X0U8M7_9ZZZZ</name>
<proteinExistence type="predicted"/>
<evidence type="ECO:0000313" key="1">
    <source>
        <dbReference type="EMBL" id="GAF96717.1"/>
    </source>
</evidence>
<protein>
    <submittedName>
        <fullName evidence="1">Uncharacterized protein</fullName>
    </submittedName>
</protein>
<organism evidence="1">
    <name type="scientific">marine sediment metagenome</name>
    <dbReference type="NCBI Taxonomy" id="412755"/>
    <lineage>
        <taxon>unclassified sequences</taxon>
        <taxon>metagenomes</taxon>
        <taxon>ecological metagenomes</taxon>
    </lineage>
</organism>